<name>L8WK42_THACA</name>
<proteinExistence type="predicted"/>
<dbReference type="EMBL" id="AFRT01003100">
    <property type="protein sequence ID" value="ELU36729.1"/>
    <property type="molecule type" value="Genomic_DNA"/>
</dbReference>
<dbReference type="Proteomes" id="UP000011668">
    <property type="component" value="Unassembled WGS sequence"/>
</dbReference>
<dbReference type="AlphaFoldDB" id="L8WK42"/>
<protein>
    <submittedName>
        <fullName evidence="2">Uncharacterized protein</fullName>
    </submittedName>
</protein>
<feature type="region of interest" description="Disordered" evidence="1">
    <location>
        <begin position="547"/>
        <end position="575"/>
    </location>
</feature>
<sequence>MTAQVIIYPQATNSMHWTTTSSNMSQSDRQQHTYSNGAYSWAPHMSYSSLPEHSVPHDGANYCEMYGRNRNSETNQYSTASYSHDLSGPVTGGSAGLPWADIPLDPNAIYHMPVHGSGWSGTVDSESPYERDREVLRQAWEHRIRDNWFRRNGITALPTDAQYDRFIPELRAEEYAERYFGRSEAQLVIARQLRSCRPVSYPTIHSISHPPISPTMIDSYSPRVDSSQYSTPDLGNHMPRELQLAVAHQMVSDSGFTIPSPATSGQMPASQLLQLPYRDPPTPVSPTDAGSPASLHRSGYVPQPSATSPATALSQLDSEGADSPLSDIRDTRSTSPACSAPATHTVSEDQSASKSTIKAGSNHHSPMITRSRSLEGASIGQPGMGPVRRGNSTSERGKNAVGTIRVHRPAGIKWNQRTRHVKKMGHARYQNLCMLTHGAIPIAGALTSTPLLDCSVELVREGVQTWRVGACCFRRTNTAGQSRTLAAGLGDGGPIGFRLPSLRRSFYARRCTGQARQGATPGASSTVRLFPPRSEWVINFRERVKGQPNENDQIATTRPTLPSEHKAVLLSSGQA</sequence>
<dbReference type="STRING" id="983506.L8WK42"/>
<feature type="compositionally biased region" description="Polar residues" evidence="1">
    <location>
        <begin position="333"/>
        <end position="371"/>
    </location>
</feature>
<dbReference type="OrthoDB" id="3242308at2759"/>
<dbReference type="HOGENOM" id="CLU_034226_0_0_1"/>
<organism evidence="2 3">
    <name type="scientific">Thanatephorus cucumeris (strain AG1-IA)</name>
    <name type="common">Rice sheath blight fungus</name>
    <name type="synonym">Rhizoctonia solani</name>
    <dbReference type="NCBI Taxonomy" id="983506"/>
    <lineage>
        <taxon>Eukaryota</taxon>
        <taxon>Fungi</taxon>
        <taxon>Dikarya</taxon>
        <taxon>Basidiomycota</taxon>
        <taxon>Agaricomycotina</taxon>
        <taxon>Agaricomycetes</taxon>
        <taxon>Cantharellales</taxon>
        <taxon>Ceratobasidiaceae</taxon>
        <taxon>Rhizoctonia</taxon>
        <taxon>Rhizoctonia solani AG-1</taxon>
    </lineage>
</organism>
<keyword evidence="3" id="KW-1185">Reference proteome</keyword>
<comment type="caution">
    <text evidence="2">The sequence shown here is derived from an EMBL/GenBank/DDBJ whole genome shotgun (WGS) entry which is preliminary data.</text>
</comment>
<gene>
    <name evidence="2" type="ORF">AG1IA_09242</name>
</gene>
<evidence type="ECO:0000313" key="2">
    <source>
        <dbReference type="EMBL" id="ELU36729.1"/>
    </source>
</evidence>
<evidence type="ECO:0000313" key="3">
    <source>
        <dbReference type="Proteomes" id="UP000011668"/>
    </source>
</evidence>
<reference evidence="2 3" key="1">
    <citation type="journal article" date="2013" name="Nat. Commun.">
        <title>The evolution and pathogenic mechanisms of the rice sheath blight pathogen.</title>
        <authorList>
            <person name="Zheng A."/>
            <person name="Lin R."/>
            <person name="Xu L."/>
            <person name="Qin P."/>
            <person name="Tang C."/>
            <person name="Ai P."/>
            <person name="Zhang D."/>
            <person name="Liu Y."/>
            <person name="Sun Z."/>
            <person name="Feng H."/>
            <person name="Wang Y."/>
            <person name="Chen Y."/>
            <person name="Liang X."/>
            <person name="Fu R."/>
            <person name="Li Q."/>
            <person name="Zhang J."/>
            <person name="Yu X."/>
            <person name="Xie Z."/>
            <person name="Ding L."/>
            <person name="Guan P."/>
            <person name="Tang J."/>
            <person name="Liang Y."/>
            <person name="Wang S."/>
            <person name="Deng Q."/>
            <person name="Li S."/>
            <person name="Zhu J."/>
            <person name="Wang L."/>
            <person name="Liu H."/>
            <person name="Li P."/>
        </authorList>
    </citation>
    <scope>NUCLEOTIDE SEQUENCE [LARGE SCALE GENOMIC DNA]</scope>
    <source>
        <strain evidence="3">AG-1 IA</strain>
    </source>
</reference>
<feature type="compositionally biased region" description="Polar residues" evidence="1">
    <location>
        <begin position="548"/>
        <end position="560"/>
    </location>
</feature>
<evidence type="ECO:0000256" key="1">
    <source>
        <dbReference type="SAM" id="MobiDB-lite"/>
    </source>
</evidence>
<accession>L8WK42</accession>
<feature type="region of interest" description="Disordered" evidence="1">
    <location>
        <begin position="274"/>
        <end position="398"/>
    </location>
</feature>
<feature type="compositionally biased region" description="Polar residues" evidence="1">
    <location>
        <begin position="304"/>
        <end position="317"/>
    </location>
</feature>